<protein>
    <recommendedName>
        <fullName evidence="4">Antitoxin</fullName>
    </recommendedName>
</protein>
<comment type="caution">
    <text evidence="2">The sequence shown here is derived from an EMBL/GenBank/DDBJ whole genome shotgun (WGS) entry which is preliminary data.</text>
</comment>
<evidence type="ECO:0008006" key="4">
    <source>
        <dbReference type="Google" id="ProtNLM"/>
    </source>
</evidence>
<feature type="region of interest" description="Disordered" evidence="1">
    <location>
        <begin position="1"/>
        <end position="62"/>
    </location>
</feature>
<dbReference type="Proteomes" id="UP001552427">
    <property type="component" value="Unassembled WGS sequence"/>
</dbReference>
<gene>
    <name evidence="2" type="ORF">AB0K40_17615</name>
</gene>
<feature type="compositionally biased region" description="Basic and acidic residues" evidence="1">
    <location>
        <begin position="1"/>
        <end position="46"/>
    </location>
</feature>
<name>A0ABV3H471_9ACTN</name>
<keyword evidence="3" id="KW-1185">Reference proteome</keyword>
<organism evidence="2 3">
    <name type="scientific">Nonomuraea bangladeshensis</name>
    <dbReference type="NCBI Taxonomy" id="404385"/>
    <lineage>
        <taxon>Bacteria</taxon>
        <taxon>Bacillati</taxon>
        <taxon>Actinomycetota</taxon>
        <taxon>Actinomycetes</taxon>
        <taxon>Streptosporangiales</taxon>
        <taxon>Streptosporangiaceae</taxon>
        <taxon>Nonomuraea</taxon>
    </lineage>
</organism>
<dbReference type="RefSeq" id="WP_364450638.1">
    <property type="nucleotide sequence ID" value="NZ_JBFARM010000005.1"/>
</dbReference>
<evidence type="ECO:0000256" key="1">
    <source>
        <dbReference type="SAM" id="MobiDB-lite"/>
    </source>
</evidence>
<sequence length="62" mass="7108">MNKAQRETLQKTVRSAKEQAARVDEIADRGGNRTWPVKDARADARASSEWADEQVKKLARRR</sequence>
<proteinExistence type="predicted"/>
<dbReference type="EMBL" id="JBFARM010000005">
    <property type="protein sequence ID" value="MEV4287326.1"/>
    <property type="molecule type" value="Genomic_DNA"/>
</dbReference>
<accession>A0ABV3H471</accession>
<evidence type="ECO:0000313" key="2">
    <source>
        <dbReference type="EMBL" id="MEV4287326.1"/>
    </source>
</evidence>
<evidence type="ECO:0000313" key="3">
    <source>
        <dbReference type="Proteomes" id="UP001552427"/>
    </source>
</evidence>
<reference evidence="2 3" key="1">
    <citation type="submission" date="2024-06" db="EMBL/GenBank/DDBJ databases">
        <title>The Natural Products Discovery Center: Release of the First 8490 Sequenced Strains for Exploring Actinobacteria Biosynthetic Diversity.</title>
        <authorList>
            <person name="Kalkreuter E."/>
            <person name="Kautsar S.A."/>
            <person name="Yang D."/>
            <person name="Bader C.D."/>
            <person name="Teijaro C.N."/>
            <person name="Fluegel L."/>
            <person name="Davis C.M."/>
            <person name="Simpson J.R."/>
            <person name="Lauterbach L."/>
            <person name="Steele A.D."/>
            <person name="Gui C."/>
            <person name="Meng S."/>
            <person name="Li G."/>
            <person name="Viehrig K."/>
            <person name="Ye F."/>
            <person name="Su P."/>
            <person name="Kiefer A.F."/>
            <person name="Nichols A."/>
            <person name="Cepeda A.J."/>
            <person name="Yan W."/>
            <person name="Fan B."/>
            <person name="Jiang Y."/>
            <person name="Adhikari A."/>
            <person name="Zheng C.-J."/>
            <person name="Schuster L."/>
            <person name="Cowan T.M."/>
            <person name="Smanski M.J."/>
            <person name="Chevrette M.G."/>
            <person name="De Carvalho L.P.S."/>
            <person name="Shen B."/>
        </authorList>
    </citation>
    <scope>NUCLEOTIDE SEQUENCE [LARGE SCALE GENOMIC DNA]</scope>
    <source>
        <strain evidence="2 3">NPDC049574</strain>
    </source>
</reference>